<gene>
    <name evidence="1" type="ORF">PAC_13652</name>
</gene>
<proteinExistence type="predicted"/>
<dbReference type="Proteomes" id="UP000184330">
    <property type="component" value="Unassembled WGS sequence"/>
</dbReference>
<accession>A0A1L7XFD3</accession>
<sequence length="162" mass="18392">MVAEKTCSKSFGTECAPPTTWFEFELDTLNLDWGVHDVRDEERDSVTFNFGSDDLSEDVMKVQNLALYSGEYLDVIRAEEMINHVLSRFGNVRKLTMVGPRYSEDDCSNLVFLDHSDANDCPEYSMPKAPVTTLCFGMYFLIWKLNIITMVSGRVQNGFGTT</sequence>
<evidence type="ECO:0000313" key="2">
    <source>
        <dbReference type="Proteomes" id="UP000184330"/>
    </source>
</evidence>
<dbReference type="EMBL" id="FJOG01000024">
    <property type="protein sequence ID" value="CZR63755.1"/>
    <property type="molecule type" value="Genomic_DNA"/>
</dbReference>
<keyword evidence="2" id="KW-1185">Reference proteome</keyword>
<dbReference type="OrthoDB" id="3513892at2759"/>
<organism evidence="1 2">
    <name type="scientific">Phialocephala subalpina</name>
    <dbReference type="NCBI Taxonomy" id="576137"/>
    <lineage>
        <taxon>Eukaryota</taxon>
        <taxon>Fungi</taxon>
        <taxon>Dikarya</taxon>
        <taxon>Ascomycota</taxon>
        <taxon>Pezizomycotina</taxon>
        <taxon>Leotiomycetes</taxon>
        <taxon>Helotiales</taxon>
        <taxon>Mollisiaceae</taxon>
        <taxon>Phialocephala</taxon>
        <taxon>Phialocephala fortinii species complex</taxon>
    </lineage>
</organism>
<protein>
    <submittedName>
        <fullName evidence="1">Uncharacterized protein</fullName>
    </submittedName>
</protein>
<name>A0A1L7XFD3_9HELO</name>
<reference evidence="1 2" key="1">
    <citation type="submission" date="2016-03" db="EMBL/GenBank/DDBJ databases">
        <authorList>
            <person name="Ploux O."/>
        </authorList>
    </citation>
    <scope>NUCLEOTIDE SEQUENCE [LARGE SCALE GENOMIC DNA]</scope>
    <source>
        <strain evidence="1 2">UAMH 11012</strain>
    </source>
</reference>
<evidence type="ECO:0000313" key="1">
    <source>
        <dbReference type="EMBL" id="CZR63755.1"/>
    </source>
</evidence>
<dbReference type="AlphaFoldDB" id="A0A1L7XFD3"/>